<protein>
    <submittedName>
        <fullName evidence="1">Uncharacterized protein</fullName>
    </submittedName>
</protein>
<reference evidence="1" key="1">
    <citation type="journal article" date="2023" name="G3 (Bethesda)">
        <title>A reference genome for the long-term kleptoplast-retaining sea slug Elysia crispata morphotype clarki.</title>
        <authorList>
            <person name="Eastman K.E."/>
            <person name="Pendleton A.L."/>
            <person name="Shaikh M.A."/>
            <person name="Suttiyut T."/>
            <person name="Ogas R."/>
            <person name="Tomko P."/>
            <person name="Gavelis G."/>
            <person name="Widhalm J.R."/>
            <person name="Wisecaver J.H."/>
        </authorList>
    </citation>
    <scope>NUCLEOTIDE SEQUENCE</scope>
    <source>
        <strain evidence="1">ECLA1</strain>
    </source>
</reference>
<keyword evidence="2" id="KW-1185">Reference proteome</keyword>
<dbReference type="EMBL" id="JAWDGP010000576">
    <property type="protein sequence ID" value="KAK3799395.1"/>
    <property type="molecule type" value="Genomic_DNA"/>
</dbReference>
<proteinExistence type="predicted"/>
<sequence length="136" mass="14928">MLKDAHIFMANIICLSRKPEGLYSTREITPSALALHISSSWVTYPGVDPTPELSVPTLARVYPAAGQFSEAHHQCPVVCQTRQTAAEGEMEQHSKMFPREAEKTISAARRAPQTIMADAADSAVPIMPLASWYRSC</sequence>
<evidence type="ECO:0000313" key="1">
    <source>
        <dbReference type="EMBL" id="KAK3799395.1"/>
    </source>
</evidence>
<evidence type="ECO:0000313" key="2">
    <source>
        <dbReference type="Proteomes" id="UP001283361"/>
    </source>
</evidence>
<comment type="caution">
    <text evidence="1">The sequence shown here is derived from an EMBL/GenBank/DDBJ whole genome shotgun (WGS) entry which is preliminary data.</text>
</comment>
<dbReference type="AlphaFoldDB" id="A0AAE1EAD9"/>
<name>A0AAE1EAD9_9GAST</name>
<accession>A0AAE1EAD9</accession>
<organism evidence="1 2">
    <name type="scientific">Elysia crispata</name>
    <name type="common">lettuce slug</name>
    <dbReference type="NCBI Taxonomy" id="231223"/>
    <lineage>
        <taxon>Eukaryota</taxon>
        <taxon>Metazoa</taxon>
        <taxon>Spiralia</taxon>
        <taxon>Lophotrochozoa</taxon>
        <taxon>Mollusca</taxon>
        <taxon>Gastropoda</taxon>
        <taxon>Heterobranchia</taxon>
        <taxon>Euthyneura</taxon>
        <taxon>Panpulmonata</taxon>
        <taxon>Sacoglossa</taxon>
        <taxon>Placobranchoidea</taxon>
        <taxon>Plakobranchidae</taxon>
        <taxon>Elysia</taxon>
    </lineage>
</organism>
<gene>
    <name evidence="1" type="ORF">RRG08_012446</name>
</gene>
<dbReference type="Proteomes" id="UP001283361">
    <property type="component" value="Unassembled WGS sequence"/>
</dbReference>